<dbReference type="SUPFAM" id="SSF50182">
    <property type="entry name" value="Sm-like ribonucleoproteins"/>
    <property type="match status" value="1"/>
</dbReference>
<feature type="transmembrane region" description="Helical" evidence="7">
    <location>
        <begin position="63"/>
        <end position="85"/>
    </location>
</feature>
<reference evidence="10 11" key="1">
    <citation type="journal article" date="2010" name="Stand. Genomic Sci.">
        <title>Complete genome sequence of Coraliomargarita akajimensis type strain (04OKA010-24).</title>
        <authorList>
            <person name="Mavromatis K."/>
            <person name="Abt B."/>
            <person name="Brambilla E."/>
            <person name="Lapidus A."/>
            <person name="Copeland A."/>
            <person name="Deshpande S."/>
            <person name="Nolan M."/>
            <person name="Lucas S."/>
            <person name="Tice H."/>
            <person name="Cheng J.F."/>
            <person name="Han C."/>
            <person name="Detter J.C."/>
            <person name="Woyke T."/>
            <person name="Goodwin L."/>
            <person name="Pitluck S."/>
            <person name="Held B."/>
            <person name="Brettin T."/>
            <person name="Tapia R."/>
            <person name="Ivanova N."/>
            <person name="Mikhailova N."/>
            <person name="Pati A."/>
            <person name="Liolios K."/>
            <person name="Chen A."/>
            <person name="Palaniappan K."/>
            <person name="Land M."/>
            <person name="Hauser L."/>
            <person name="Chang Y.J."/>
            <person name="Jeffries C.D."/>
            <person name="Rohde M."/>
            <person name="Goker M."/>
            <person name="Bristow J."/>
            <person name="Eisen J.A."/>
            <person name="Markowitz V."/>
            <person name="Hugenholtz P."/>
            <person name="Klenk H.P."/>
            <person name="Kyrpides N.C."/>
        </authorList>
    </citation>
    <scope>NUCLEOTIDE SEQUENCE [LARGE SCALE GENOMIC DNA]</scope>
    <source>
        <strain evidence="11">DSM 45221 / IAM 15411 / JCM 23193 / KCTC 12865</strain>
    </source>
</reference>
<dbReference type="AlphaFoldDB" id="D5EM81"/>
<evidence type="ECO:0000256" key="3">
    <source>
        <dbReference type="ARBA" id="ARBA00022475"/>
    </source>
</evidence>
<accession>D5EM81</accession>
<dbReference type="STRING" id="583355.Caka_2224"/>
<evidence type="ECO:0000313" key="11">
    <source>
        <dbReference type="Proteomes" id="UP000000925"/>
    </source>
</evidence>
<dbReference type="InterPro" id="IPR006685">
    <property type="entry name" value="MscS_channel_2nd"/>
</dbReference>
<dbReference type="RefSeq" id="WP_013043963.1">
    <property type="nucleotide sequence ID" value="NC_014008.1"/>
</dbReference>
<keyword evidence="11" id="KW-1185">Reference proteome</keyword>
<dbReference type="SUPFAM" id="SSF82861">
    <property type="entry name" value="Mechanosensitive channel protein MscS (YggB), transmembrane region"/>
    <property type="match status" value="1"/>
</dbReference>
<evidence type="ECO:0000313" key="10">
    <source>
        <dbReference type="EMBL" id="ADE55241.1"/>
    </source>
</evidence>
<dbReference type="Gene3D" id="1.10.287.1260">
    <property type="match status" value="1"/>
</dbReference>
<name>D5EM81_CORAD</name>
<dbReference type="eggNOG" id="COG0668">
    <property type="taxonomic scope" value="Bacteria"/>
</dbReference>
<dbReference type="PANTHER" id="PTHR30221">
    <property type="entry name" value="SMALL-CONDUCTANCE MECHANOSENSITIVE CHANNEL"/>
    <property type="match status" value="1"/>
</dbReference>
<feature type="domain" description="Mechanosensitive ion channel MscS C-terminal" evidence="9">
    <location>
        <begin position="185"/>
        <end position="263"/>
    </location>
</feature>
<proteinExistence type="inferred from homology"/>
<organism evidence="10 11">
    <name type="scientific">Coraliomargarita akajimensis (strain DSM 45221 / IAM 15411 / JCM 23193 / KCTC 12865 / 04OKA010-24)</name>
    <dbReference type="NCBI Taxonomy" id="583355"/>
    <lineage>
        <taxon>Bacteria</taxon>
        <taxon>Pseudomonadati</taxon>
        <taxon>Verrucomicrobiota</taxon>
        <taxon>Opitutia</taxon>
        <taxon>Puniceicoccales</taxon>
        <taxon>Coraliomargaritaceae</taxon>
        <taxon>Coraliomargarita</taxon>
    </lineage>
</organism>
<evidence type="ECO:0000256" key="2">
    <source>
        <dbReference type="ARBA" id="ARBA00008017"/>
    </source>
</evidence>
<feature type="transmembrane region" description="Helical" evidence="7">
    <location>
        <begin position="29"/>
        <end position="51"/>
    </location>
</feature>
<evidence type="ECO:0000256" key="5">
    <source>
        <dbReference type="ARBA" id="ARBA00022989"/>
    </source>
</evidence>
<keyword evidence="6 7" id="KW-0472">Membrane</keyword>
<dbReference type="Proteomes" id="UP000000925">
    <property type="component" value="Chromosome"/>
</dbReference>
<dbReference type="GO" id="GO:0008381">
    <property type="term" value="F:mechanosensitive monoatomic ion channel activity"/>
    <property type="evidence" value="ECO:0007669"/>
    <property type="project" value="InterPro"/>
</dbReference>
<comment type="subcellular location">
    <subcellularLocation>
        <location evidence="1">Cell membrane</location>
        <topology evidence="1">Multi-pass membrane protein</topology>
    </subcellularLocation>
</comment>
<dbReference type="Gene3D" id="3.30.70.100">
    <property type="match status" value="1"/>
</dbReference>
<gene>
    <name evidence="10" type="ordered locus">Caka_2224</name>
</gene>
<sequence length="276" mass="30441">MENFKQIIQYLDQWSDTIVANVTKYGVQAFVAVCILAAAFILARTLGNVLLKFCEKRHIDVTLSRFFAGFAKLMILIFGIIMALSKIGIEITPFIALLGASAFGFSLAVQGPISNYGSGMVLILTRPFKVGDTLTVQGLTGWVDLVNLGTTQLINEDKERITIPNRKVLGEIFTNSNQHKIVEGVVGIAYEADPSQAIEVLSRAISQVEGLDTERPPVIGIDEFADSSINIAYRVWVPSVSYHKTRFAVNMAVHQALKNADITIPFPQRDVHLFQQ</sequence>
<dbReference type="OrthoDB" id="9809206at2"/>
<feature type="transmembrane region" description="Helical" evidence="7">
    <location>
        <begin position="91"/>
        <end position="109"/>
    </location>
</feature>
<dbReference type="KEGG" id="caa:Caka_2224"/>
<dbReference type="InterPro" id="IPR045275">
    <property type="entry name" value="MscS_archaea/bacteria_type"/>
</dbReference>
<dbReference type="InterPro" id="IPR011066">
    <property type="entry name" value="MscS_channel_C_sf"/>
</dbReference>
<feature type="domain" description="Mechanosensitive ion channel MscS" evidence="8">
    <location>
        <begin position="112"/>
        <end position="177"/>
    </location>
</feature>
<dbReference type="Pfam" id="PF00924">
    <property type="entry name" value="MS_channel_2nd"/>
    <property type="match status" value="1"/>
</dbReference>
<dbReference type="Pfam" id="PF21082">
    <property type="entry name" value="MS_channel_3rd"/>
    <property type="match status" value="1"/>
</dbReference>
<comment type="similarity">
    <text evidence="2">Belongs to the MscS (TC 1.A.23) family.</text>
</comment>
<evidence type="ECO:0000259" key="8">
    <source>
        <dbReference type="Pfam" id="PF00924"/>
    </source>
</evidence>
<protein>
    <submittedName>
        <fullName evidence="10">MscS Mechanosensitive ion channel</fullName>
    </submittedName>
</protein>
<evidence type="ECO:0000259" key="9">
    <source>
        <dbReference type="Pfam" id="PF21082"/>
    </source>
</evidence>
<dbReference type="PANTHER" id="PTHR30221:SF1">
    <property type="entry name" value="SMALL-CONDUCTANCE MECHANOSENSITIVE CHANNEL"/>
    <property type="match status" value="1"/>
</dbReference>
<dbReference type="InterPro" id="IPR011014">
    <property type="entry name" value="MscS_channel_TM-2"/>
</dbReference>
<evidence type="ECO:0000256" key="7">
    <source>
        <dbReference type="SAM" id="Phobius"/>
    </source>
</evidence>
<dbReference type="Gene3D" id="2.30.30.60">
    <property type="match status" value="1"/>
</dbReference>
<evidence type="ECO:0000256" key="4">
    <source>
        <dbReference type="ARBA" id="ARBA00022692"/>
    </source>
</evidence>
<keyword evidence="5 7" id="KW-1133">Transmembrane helix</keyword>
<keyword evidence="3" id="KW-1003">Cell membrane</keyword>
<evidence type="ECO:0000256" key="6">
    <source>
        <dbReference type="ARBA" id="ARBA00023136"/>
    </source>
</evidence>
<dbReference type="InterPro" id="IPR049278">
    <property type="entry name" value="MS_channel_C"/>
</dbReference>
<dbReference type="InterPro" id="IPR023408">
    <property type="entry name" value="MscS_beta-dom_sf"/>
</dbReference>
<evidence type="ECO:0000256" key="1">
    <source>
        <dbReference type="ARBA" id="ARBA00004651"/>
    </source>
</evidence>
<dbReference type="SUPFAM" id="SSF82689">
    <property type="entry name" value="Mechanosensitive channel protein MscS (YggB), C-terminal domain"/>
    <property type="match status" value="1"/>
</dbReference>
<dbReference type="GO" id="GO:0005886">
    <property type="term" value="C:plasma membrane"/>
    <property type="evidence" value="ECO:0007669"/>
    <property type="project" value="UniProtKB-SubCell"/>
</dbReference>
<dbReference type="EMBL" id="CP001998">
    <property type="protein sequence ID" value="ADE55241.1"/>
    <property type="molecule type" value="Genomic_DNA"/>
</dbReference>
<keyword evidence="4 7" id="KW-0812">Transmembrane</keyword>
<dbReference type="InterPro" id="IPR010920">
    <property type="entry name" value="LSM_dom_sf"/>
</dbReference>
<dbReference type="HOGENOM" id="CLU_037945_1_1_0"/>